<evidence type="ECO:0000256" key="7">
    <source>
        <dbReference type="ARBA" id="ARBA00023136"/>
    </source>
</evidence>
<feature type="transmembrane region" description="Helical" evidence="8">
    <location>
        <begin position="200"/>
        <end position="219"/>
    </location>
</feature>
<evidence type="ECO:0000256" key="2">
    <source>
        <dbReference type="ARBA" id="ARBA00022475"/>
    </source>
</evidence>
<evidence type="ECO:0000313" key="10">
    <source>
        <dbReference type="EMBL" id="MBL0744723.1"/>
    </source>
</evidence>
<evidence type="ECO:0000313" key="11">
    <source>
        <dbReference type="Proteomes" id="UP000613030"/>
    </source>
</evidence>
<evidence type="ECO:0000256" key="4">
    <source>
        <dbReference type="ARBA" id="ARBA00022679"/>
    </source>
</evidence>
<dbReference type="Pfam" id="PF13231">
    <property type="entry name" value="PMT_2"/>
    <property type="match status" value="1"/>
</dbReference>
<evidence type="ECO:0000259" key="9">
    <source>
        <dbReference type="Pfam" id="PF13231"/>
    </source>
</evidence>
<evidence type="ECO:0000256" key="3">
    <source>
        <dbReference type="ARBA" id="ARBA00022676"/>
    </source>
</evidence>
<evidence type="ECO:0000256" key="1">
    <source>
        <dbReference type="ARBA" id="ARBA00004651"/>
    </source>
</evidence>
<keyword evidence="11" id="KW-1185">Reference proteome</keyword>
<keyword evidence="2" id="KW-1003">Cell membrane</keyword>
<dbReference type="InterPro" id="IPR050297">
    <property type="entry name" value="LipidA_mod_glycosyltrf_83"/>
</dbReference>
<feature type="transmembrane region" description="Helical" evidence="8">
    <location>
        <begin position="315"/>
        <end position="331"/>
    </location>
</feature>
<proteinExistence type="predicted"/>
<reference evidence="10 11" key="1">
    <citation type="submission" date="2021-01" db="EMBL/GenBank/DDBJ databases">
        <title>Chryseolinea sp. Jin1 Genome sequencing and assembly.</title>
        <authorList>
            <person name="Kim I."/>
        </authorList>
    </citation>
    <scope>NUCLEOTIDE SEQUENCE [LARGE SCALE GENOMIC DNA]</scope>
    <source>
        <strain evidence="10 11">Jin1</strain>
    </source>
</reference>
<feature type="transmembrane region" description="Helical" evidence="8">
    <location>
        <begin position="285"/>
        <end position="303"/>
    </location>
</feature>
<comment type="subcellular location">
    <subcellularLocation>
        <location evidence="1">Cell membrane</location>
        <topology evidence="1">Multi-pass membrane protein</topology>
    </subcellularLocation>
</comment>
<feature type="transmembrane region" description="Helical" evidence="8">
    <location>
        <begin position="63"/>
        <end position="96"/>
    </location>
</feature>
<comment type="caution">
    <text evidence="10">The sequence shown here is derived from an EMBL/GenBank/DDBJ whole genome shotgun (WGS) entry which is preliminary data.</text>
</comment>
<protein>
    <submittedName>
        <fullName evidence="10">Glycosyltransferase family 39 protein</fullName>
    </submittedName>
</protein>
<evidence type="ECO:0000256" key="5">
    <source>
        <dbReference type="ARBA" id="ARBA00022692"/>
    </source>
</evidence>
<gene>
    <name evidence="10" type="ORF">JI741_26050</name>
</gene>
<feature type="transmembrane region" description="Helical" evidence="8">
    <location>
        <begin position="400"/>
        <end position="420"/>
    </location>
</feature>
<keyword evidence="4" id="KW-0808">Transferase</keyword>
<feature type="transmembrane region" description="Helical" evidence="8">
    <location>
        <begin position="6"/>
        <end position="27"/>
    </location>
</feature>
<dbReference type="EMBL" id="JAERRB010000012">
    <property type="protein sequence ID" value="MBL0744723.1"/>
    <property type="molecule type" value="Genomic_DNA"/>
</dbReference>
<name>A0ABS1KZ27_9BACT</name>
<feature type="transmembrane region" description="Helical" evidence="8">
    <location>
        <begin position="108"/>
        <end position="125"/>
    </location>
</feature>
<dbReference type="RefSeq" id="WP_202014552.1">
    <property type="nucleotide sequence ID" value="NZ_JAERRB010000012.1"/>
</dbReference>
<dbReference type="InterPro" id="IPR038731">
    <property type="entry name" value="RgtA/B/C-like"/>
</dbReference>
<feature type="transmembrane region" description="Helical" evidence="8">
    <location>
        <begin position="376"/>
        <end position="393"/>
    </location>
</feature>
<feature type="transmembrane region" description="Helical" evidence="8">
    <location>
        <begin position="253"/>
        <end position="278"/>
    </location>
</feature>
<keyword evidence="5 8" id="KW-0812">Transmembrane</keyword>
<dbReference type="PANTHER" id="PTHR33908:SF3">
    <property type="entry name" value="UNDECAPRENYL PHOSPHATE-ALPHA-4-AMINO-4-DEOXY-L-ARABINOSE ARABINOSYL TRANSFERASE"/>
    <property type="match status" value="1"/>
</dbReference>
<dbReference type="Proteomes" id="UP000613030">
    <property type="component" value="Unassembled WGS sequence"/>
</dbReference>
<dbReference type="PANTHER" id="PTHR33908">
    <property type="entry name" value="MANNOSYLTRANSFERASE YKCB-RELATED"/>
    <property type="match status" value="1"/>
</dbReference>
<accession>A0ABS1KZ27</accession>
<evidence type="ECO:0000256" key="6">
    <source>
        <dbReference type="ARBA" id="ARBA00022989"/>
    </source>
</evidence>
<feature type="transmembrane region" description="Helical" evidence="8">
    <location>
        <begin position="155"/>
        <end position="188"/>
    </location>
</feature>
<organism evidence="10 11">
    <name type="scientific">Chryseolinea lacunae</name>
    <dbReference type="NCBI Taxonomy" id="2801331"/>
    <lineage>
        <taxon>Bacteria</taxon>
        <taxon>Pseudomonadati</taxon>
        <taxon>Bacteroidota</taxon>
        <taxon>Cytophagia</taxon>
        <taxon>Cytophagales</taxon>
        <taxon>Fulvivirgaceae</taxon>
        <taxon>Chryseolinea</taxon>
    </lineage>
</organism>
<sequence>MNRFLILLVLSVVVYFVNLGGTSIYILDEAKNAGCASEMLARHDPIVPTFNGALRTDKPPLHYYFMMTAYAVFGVNAFAARFFSAVAGIVLVMMMYVYVKRLRNESAAFFSALVLLSSLQLAVQFHLAVPDPYLIVCIAFCLLSFYTGFHHAPRHILWVYVAAGLAFLAKGLVAVVLPGVIILVYLLSTRQLTGACLRKLNLLFGILIFCAIALPWYAAVGVATQGEWLREFFVGHNLERYTSTMEGHGGFPLAPFVILLVGMLPFSVFIVQSATLAVREKKENSFLWFCLITGVVFATFFSFSRTLLPSYPAPALPFVAILLGAFLERFVHHNTFSSIKIKIALVVQSCLGVLIALGGCVALLHEKELNDLLPVLWIFLPLPIGSLVGWYAYRQHKNHHLVYAWAGSWMLVGVLFFAVANPALDQKNPVAQSLPLLRSTYGDRKVVAYHLFNPSYVFNLQRVVDVIDSPVELHDRIKNGQKIVVLTRAEYLHELPTTSPFRVVFRQRDLFESSETILLAN</sequence>
<keyword evidence="7 8" id="KW-0472">Membrane</keyword>
<feature type="transmembrane region" description="Helical" evidence="8">
    <location>
        <begin position="343"/>
        <end position="364"/>
    </location>
</feature>
<keyword evidence="3" id="KW-0328">Glycosyltransferase</keyword>
<feature type="domain" description="Glycosyltransferase RgtA/B/C/D-like" evidence="9">
    <location>
        <begin position="57"/>
        <end position="216"/>
    </location>
</feature>
<keyword evidence="6 8" id="KW-1133">Transmembrane helix</keyword>
<evidence type="ECO:0000256" key="8">
    <source>
        <dbReference type="SAM" id="Phobius"/>
    </source>
</evidence>